<dbReference type="PANTHER" id="PTHR24128">
    <property type="entry name" value="HOMEOBOX PROTEIN WARIAI"/>
    <property type="match status" value="1"/>
</dbReference>
<feature type="repeat" description="ANK" evidence="1">
    <location>
        <begin position="70"/>
        <end position="91"/>
    </location>
</feature>
<feature type="transmembrane region" description="Helical" evidence="2">
    <location>
        <begin position="612"/>
        <end position="631"/>
    </location>
</feature>
<keyword evidence="1" id="KW-0040">ANK repeat</keyword>
<dbReference type="Pfam" id="PF13962">
    <property type="entry name" value="PGG"/>
    <property type="match status" value="1"/>
</dbReference>
<sequence length="685" mass="76693">MDQRLKKASQSGDIDFLYRLIMEDGELLDHLTGASFVDTPLHIAAAEGHTQFAMEIMRLKPSFARKPNQDGFSPMHLALQSGKTRMVVRLLDADRSLVRVPGREGVTPLHYVAKEGNIGLLEVFLSACPKSLEDVTIRNETSLHIALKNDKVEAFEFVLRWLKEVCYEEVHQLEKKVLNWKDEDGNTLLHIATLRNQPQAVMLLLTSQVDVNFKNLAGWTPLDIIQHQQPLNDRQIRTTLCGAGALEGSSLLSVPTFSTDQRLKQAAQGGNIGGLYALLQEDSYILERINLVPFVDTPLHIAASSGHTDFAMEMMRLKPEFARKQNPEGFSAMHLALKQGKTQTLLFLLSIYRDLVRVKGREGKTLLHCAAEIGNFDLLAEFLAASPESIIDLTIRKETALHIAAKNDKLEALEVLMGWLHHVAMDMILQWTDDEGNTVVRLLIKRVDINAKNLEGLTAMDISDRQGMLNNNTEIRSLLLQRGALTASSLPKLPTLANFLRTEMSLLERWVMCSYLTKSCLSNENRNNLLVVAVLIATATFQAVLSPPAGMQIFSTPFGRKTSSDGSNSTGEPDVPSNFASHFVVAWSSFLAMNTMAFLTSISEIWFHLPRGLYFLTKLVLPLLFCYMISLSLTTPVPSVTPFYFALIFFSQLKRIVGNLFFKRSLDVKLSLLKYCPNLHREIKA</sequence>
<evidence type="ECO:0000259" key="3">
    <source>
        <dbReference type="Pfam" id="PF13962"/>
    </source>
</evidence>
<protein>
    <submittedName>
        <fullName evidence="4">Putative ankyrin repeat-containing domain, PGG domain-containing protein</fullName>
    </submittedName>
</protein>
<reference evidence="4 5" key="1">
    <citation type="journal article" date="2018" name="Nat. Genet.">
        <title>The Rosa genome provides new insights in the design of modern roses.</title>
        <authorList>
            <person name="Bendahmane M."/>
        </authorList>
    </citation>
    <scope>NUCLEOTIDE SEQUENCE [LARGE SCALE GENOMIC DNA]</scope>
    <source>
        <strain evidence="5">cv. Old Blush</strain>
    </source>
</reference>
<dbReference type="InterPro" id="IPR002110">
    <property type="entry name" value="Ankyrin_rpt"/>
</dbReference>
<feature type="transmembrane region" description="Helical" evidence="2">
    <location>
        <begin position="528"/>
        <end position="545"/>
    </location>
</feature>
<dbReference type="Pfam" id="PF12796">
    <property type="entry name" value="Ank_2"/>
    <property type="match status" value="3"/>
</dbReference>
<gene>
    <name evidence="4" type="ORF">RchiOBHm_Chr7g0205421</name>
</gene>
<evidence type="ECO:0000313" key="4">
    <source>
        <dbReference type="EMBL" id="PRQ18383.1"/>
    </source>
</evidence>
<evidence type="ECO:0000256" key="1">
    <source>
        <dbReference type="PROSITE-ProRule" id="PRU00023"/>
    </source>
</evidence>
<keyword evidence="2" id="KW-0812">Transmembrane</keyword>
<keyword evidence="5" id="KW-1185">Reference proteome</keyword>
<dbReference type="EMBL" id="PDCK01000045">
    <property type="protein sequence ID" value="PRQ18383.1"/>
    <property type="molecule type" value="Genomic_DNA"/>
</dbReference>
<dbReference type="Proteomes" id="UP000238479">
    <property type="component" value="Chromosome 7"/>
</dbReference>
<dbReference type="PROSITE" id="PS50088">
    <property type="entry name" value="ANK_REPEAT"/>
    <property type="match status" value="3"/>
</dbReference>
<dbReference type="SMART" id="SM00248">
    <property type="entry name" value="ANK"/>
    <property type="match status" value="9"/>
</dbReference>
<name>A0A2P6P8X0_ROSCH</name>
<feature type="transmembrane region" description="Helical" evidence="2">
    <location>
        <begin position="643"/>
        <end position="662"/>
    </location>
</feature>
<feature type="domain" description="PGG" evidence="3">
    <location>
        <begin position="523"/>
        <end position="630"/>
    </location>
</feature>
<proteinExistence type="predicted"/>
<accession>A0A2P6P8X0</accession>
<feature type="repeat" description="ANK" evidence="1">
    <location>
        <begin position="184"/>
        <end position="216"/>
    </location>
</feature>
<organism evidence="4 5">
    <name type="scientific">Rosa chinensis</name>
    <name type="common">China rose</name>
    <dbReference type="NCBI Taxonomy" id="74649"/>
    <lineage>
        <taxon>Eukaryota</taxon>
        <taxon>Viridiplantae</taxon>
        <taxon>Streptophyta</taxon>
        <taxon>Embryophyta</taxon>
        <taxon>Tracheophyta</taxon>
        <taxon>Spermatophyta</taxon>
        <taxon>Magnoliopsida</taxon>
        <taxon>eudicotyledons</taxon>
        <taxon>Gunneridae</taxon>
        <taxon>Pentapetalae</taxon>
        <taxon>rosids</taxon>
        <taxon>fabids</taxon>
        <taxon>Rosales</taxon>
        <taxon>Rosaceae</taxon>
        <taxon>Rosoideae</taxon>
        <taxon>Rosoideae incertae sedis</taxon>
        <taxon>Rosa</taxon>
    </lineage>
</organism>
<dbReference type="Gramene" id="PRQ18383">
    <property type="protein sequence ID" value="PRQ18383"/>
    <property type="gene ID" value="RchiOBHm_Chr7g0205421"/>
</dbReference>
<feature type="repeat" description="ANK" evidence="1">
    <location>
        <begin position="104"/>
        <end position="126"/>
    </location>
</feature>
<comment type="caution">
    <text evidence="4">The sequence shown here is derived from an EMBL/GenBank/DDBJ whole genome shotgun (WGS) entry which is preliminary data.</text>
</comment>
<dbReference type="InterPro" id="IPR026961">
    <property type="entry name" value="PGG_dom"/>
</dbReference>
<dbReference type="AlphaFoldDB" id="A0A2P6P8X0"/>
<dbReference type="PROSITE" id="PS50297">
    <property type="entry name" value="ANK_REP_REGION"/>
    <property type="match status" value="3"/>
</dbReference>
<evidence type="ECO:0000256" key="2">
    <source>
        <dbReference type="SAM" id="Phobius"/>
    </source>
</evidence>
<feature type="transmembrane region" description="Helical" evidence="2">
    <location>
        <begin position="579"/>
        <end position="600"/>
    </location>
</feature>
<dbReference type="Gene3D" id="1.25.40.20">
    <property type="entry name" value="Ankyrin repeat-containing domain"/>
    <property type="match status" value="2"/>
</dbReference>
<keyword evidence="2" id="KW-0472">Membrane</keyword>
<keyword evidence="2" id="KW-1133">Transmembrane helix</keyword>
<dbReference type="STRING" id="74649.A0A2P6P8X0"/>
<evidence type="ECO:0000313" key="5">
    <source>
        <dbReference type="Proteomes" id="UP000238479"/>
    </source>
</evidence>
<dbReference type="Pfam" id="PF00023">
    <property type="entry name" value="Ank"/>
    <property type="match status" value="1"/>
</dbReference>
<dbReference type="SUPFAM" id="SSF48403">
    <property type="entry name" value="Ankyrin repeat"/>
    <property type="match status" value="2"/>
</dbReference>
<dbReference type="PANTHER" id="PTHR24128:SF24">
    <property type="entry name" value="ANKYRIN REPEAT PROTEIN"/>
    <property type="match status" value="1"/>
</dbReference>
<dbReference type="OMA" id="YNATLYC"/>
<dbReference type="InterPro" id="IPR036770">
    <property type="entry name" value="Ankyrin_rpt-contain_sf"/>
</dbReference>